<evidence type="ECO:0000256" key="1">
    <source>
        <dbReference type="SAM" id="MobiDB-lite"/>
    </source>
</evidence>
<feature type="compositionally biased region" description="Basic and acidic residues" evidence="1">
    <location>
        <begin position="617"/>
        <end position="629"/>
    </location>
</feature>
<dbReference type="GO" id="GO:0016538">
    <property type="term" value="F:cyclin-dependent protein serine/threonine kinase regulator activity"/>
    <property type="evidence" value="ECO:0007669"/>
    <property type="project" value="TreeGrafter"/>
</dbReference>
<gene>
    <name evidence="2" type="ORF">OC842_002042</name>
</gene>
<organism evidence="2 3">
    <name type="scientific">Tilletia horrida</name>
    <dbReference type="NCBI Taxonomy" id="155126"/>
    <lineage>
        <taxon>Eukaryota</taxon>
        <taxon>Fungi</taxon>
        <taxon>Dikarya</taxon>
        <taxon>Basidiomycota</taxon>
        <taxon>Ustilaginomycotina</taxon>
        <taxon>Exobasidiomycetes</taxon>
        <taxon>Tilletiales</taxon>
        <taxon>Tilletiaceae</taxon>
        <taxon>Tilletia</taxon>
    </lineage>
</organism>
<dbReference type="InterPro" id="IPR036915">
    <property type="entry name" value="Cyclin-like_sf"/>
</dbReference>
<dbReference type="InterPro" id="IPR013922">
    <property type="entry name" value="Cyclin_PHO80-like"/>
</dbReference>
<dbReference type="GO" id="GO:0005634">
    <property type="term" value="C:nucleus"/>
    <property type="evidence" value="ECO:0007669"/>
    <property type="project" value="TreeGrafter"/>
</dbReference>
<dbReference type="PANTHER" id="PTHR15615">
    <property type="match status" value="1"/>
</dbReference>
<dbReference type="GO" id="GO:0019901">
    <property type="term" value="F:protein kinase binding"/>
    <property type="evidence" value="ECO:0007669"/>
    <property type="project" value="InterPro"/>
</dbReference>
<proteinExistence type="predicted"/>
<dbReference type="EMBL" id="JAPDMQ010000079">
    <property type="protein sequence ID" value="KAK0536291.1"/>
    <property type="molecule type" value="Genomic_DNA"/>
</dbReference>
<dbReference type="Pfam" id="PF08613">
    <property type="entry name" value="Cyclin"/>
    <property type="match status" value="1"/>
</dbReference>
<dbReference type="GO" id="GO:0000307">
    <property type="term" value="C:cyclin-dependent protein kinase holoenzyme complex"/>
    <property type="evidence" value="ECO:0007669"/>
    <property type="project" value="TreeGrafter"/>
</dbReference>
<feature type="region of interest" description="Disordered" evidence="1">
    <location>
        <begin position="970"/>
        <end position="1042"/>
    </location>
</feature>
<reference evidence="2" key="1">
    <citation type="journal article" date="2023" name="PhytoFront">
        <title>Draft Genome Resources of Seven Strains of Tilletia horrida, Causal Agent of Kernel Smut of Rice.</title>
        <authorList>
            <person name="Khanal S."/>
            <person name="Antony Babu S."/>
            <person name="Zhou X.G."/>
        </authorList>
    </citation>
    <scope>NUCLEOTIDE SEQUENCE</scope>
    <source>
        <strain evidence="2">TX3</strain>
    </source>
</reference>
<evidence type="ECO:0000313" key="2">
    <source>
        <dbReference type="EMBL" id="KAK0536291.1"/>
    </source>
</evidence>
<feature type="region of interest" description="Disordered" evidence="1">
    <location>
        <begin position="72"/>
        <end position="107"/>
    </location>
</feature>
<evidence type="ECO:0000313" key="3">
    <source>
        <dbReference type="Proteomes" id="UP001176521"/>
    </source>
</evidence>
<feature type="compositionally biased region" description="Low complexity" evidence="1">
    <location>
        <begin position="319"/>
        <end position="333"/>
    </location>
</feature>
<sequence>MADVLPPPAYHIAAAAGVNSAAAPHTMISLPHDYPFAFVAKVPSSSAAFPALPSVTARQVAHAAAPQSYQHLQPLQHQQHHHHSQHHNLTARAGITPPQPQVIDGSSLSLSRAQYDALSSIAATSTQAAPAPLALQKPAVGQSAQALYSLAPSMSSAYDRHVPAPAPASQPPCTPDQPHQQPAWTARGAASQDGVGPQSILDFQPAGNAAMEIYSCDSSTAPTTPLGLADATVVAEGTSASMPVPSRPSTERIANFFASLVCYIWFASGLPDTSPIATPSLSPTSAHAPLFPSPLANGRRSHLDLRTQHQHQMHQPQRSAPATAAGPSSTLPTDDFADRLSAAMERVSMTTAGASASGHGSGVADGGGHGMYARLPVSLRMQPSGRFVTFIKNLLTTTQVSSSVILLALLYIFRLKSRHPDLHGQEGSEYRLSVTSLMLANKWLDDHTYLNKTWSELSGIELRDVTKMEREFWSGLGMDISVSDIQFQDWLKQVENMTARREAKIQRRARDIRARQQQQRRARELSRTGSSSPSRRLAGRLIAYGARETDEVNQAHAPHNSPIHQWRPDTGVDVAAQSLRRNSHVSTASHDVSEGGFADMIGSRRLPPPLPSPIDPTTRDRSVPRRLFDSRPSSASSGGSFAAMHQTFKGLFTNSPSRPNLRSRENEVSPHRSNKRFAADPDWADAPFAFSAPGQAHSTQQTYQTQAAVEHPSAPLQLAIPTLGRVRAPRSVPAHEVHQSMDPSHSTHTGAFRNSDGYQSYAEALVAPFTGYDAALVNSAERSAPSLAYYEIRSGPYRSVQSTGEPAPFVQHQQEGWETLRQAAQYFAPYTASASSYLQVSPETRWQAGQSYGGAMDFSLHADTGTSESRGLPAYGQYSNGYHLSPYDETGSGQTHAPYPPSAVHTPYASASSHASGAVEYMRAASSQGACAAVDQYAGSDLRAAGSDAQVFYTQTSQKQQHVRTPLSFQPPQHHLQHSQLQLQPQAQQQHQQQQSLLPPASDPAFDGYDFGGRSDAFLPSSQHTGAWPLNALDPNQPIDRR</sequence>
<feature type="compositionally biased region" description="Pro residues" evidence="1">
    <location>
        <begin position="164"/>
        <end position="175"/>
    </location>
</feature>
<feature type="region of interest" description="Disordered" evidence="1">
    <location>
        <begin position="505"/>
        <end position="537"/>
    </location>
</feature>
<name>A0AAN6GDY6_9BASI</name>
<feature type="region of interest" description="Disordered" evidence="1">
    <location>
        <begin position="159"/>
        <end position="200"/>
    </location>
</feature>
<feature type="region of interest" description="Disordered" evidence="1">
    <location>
        <begin position="306"/>
        <end position="335"/>
    </location>
</feature>
<feature type="region of interest" description="Disordered" evidence="1">
    <location>
        <begin position="583"/>
        <end position="679"/>
    </location>
</feature>
<evidence type="ECO:0008006" key="4">
    <source>
        <dbReference type="Google" id="ProtNLM"/>
    </source>
</evidence>
<feature type="compositionally biased region" description="Low complexity" evidence="1">
    <location>
        <begin position="633"/>
        <end position="643"/>
    </location>
</feature>
<dbReference type="SUPFAM" id="SSF47954">
    <property type="entry name" value="Cyclin-like"/>
    <property type="match status" value="1"/>
</dbReference>
<keyword evidence="3" id="KW-1185">Reference proteome</keyword>
<feature type="compositionally biased region" description="Low complexity" evidence="1">
    <location>
        <begin position="970"/>
        <end position="1000"/>
    </location>
</feature>
<dbReference type="Gene3D" id="1.10.472.10">
    <property type="entry name" value="Cyclin-like"/>
    <property type="match status" value="1"/>
</dbReference>
<feature type="compositionally biased region" description="Basic and acidic residues" evidence="1">
    <location>
        <begin position="505"/>
        <end position="514"/>
    </location>
</feature>
<dbReference type="PANTHER" id="PTHR15615:SF27">
    <property type="entry name" value="PHO85 CYCLIN CLG1"/>
    <property type="match status" value="1"/>
</dbReference>
<comment type="caution">
    <text evidence="2">The sequence shown here is derived from an EMBL/GenBank/DDBJ whole genome shotgun (WGS) entry which is preliminary data.</text>
</comment>
<dbReference type="AlphaFoldDB" id="A0AAN6GDY6"/>
<accession>A0AAN6GDY6</accession>
<protein>
    <recommendedName>
        <fullName evidence="4">Cyclin N-terminal domain-containing protein</fullName>
    </recommendedName>
</protein>
<dbReference type="Proteomes" id="UP001176521">
    <property type="component" value="Unassembled WGS sequence"/>
</dbReference>
<dbReference type="CDD" id="cd20557">
    <property type="entry name" value="CYCLIN_ScPCL1-like"/>
    <property type="match status" value="1"/>
</dbReference>